<proteinExistence type="predicted"/>
<dbReference type="SUPFAM" id="SSF54928">
    <property type="entry name" value="RNA-binding domain, RBD"/>
    <property type="match status" value="1"/>
</dbReference>
<dbReference type="InterPro" id="IPR012677">
    <property type="entry name" value="Nucleotide-bd_a/b_plait_sf"/>
</dbReference>
<dbReference type="Proteomes" id="UP000019384">
    <property type="component" value="Unassembled WGS sequence"/>
</dbReference>
<dbReference type="GO" id="GO:0097157">
    <property type="term" value="F:pre-mRNA intronic binding"/>
    <property type="evidence" value="ECO:0007669"/>
    <property type="project" value="TreeGrafter"/>
</dbReference>
<dbReference type="GO" id="GO:0000398">
    <property type="term" value="P:mRNA splicing, via spliceosome"/>
    <property type="evidence" value="ECO:0007669"/>
    <property type="project" value="TreeGrafter"/>
</dbReference>
<dbReference type="HOGENOM" id="CLU_041869_3_1_1"/>
<dbReference type="PANTHER" id="PTHR16105">
    <property type="entry name" value="RNA-BINDING REGION-CONTAINING PROTEIN 3"/>
    <property type="match status" value="1"/>
</dbReference>
<protein>
    <recommendedName>
        <fullName evidence="3">RRM domain-containing protein</fullName>
    </recommendedName>
</protein>
<dbReference type="Pfam" id="PF00076">
    <property type="entry name" value="RRM_1"/>
    <property type="match status" value="1"/>
</dbReference>
<evidence type="ECO:0000259" key="3">
    <source>
        <dbReference type="PROSITE" id="PS50102"/>
    </source>
</evidence>
<keyword evidence="5" id="KW-1185">Reference proteome</keyword>
<dbReference type="AlphaFoldDB" id="W6ML77"/>
<dbReference type="SMART" id="SM00360">
    <property type="entry name" value="RRM"/>
    <property type="match status" value="1"/>
</dbReference>
<accession>W6ML77</accession>
<dbReference type="PANTHER" id="PTHR16105:SF0">
    <property type="entry name" value="RNA-BINDING REGION-CONTAINING PROTEIN 3"/>
    <property type="match status" value="1"/>
</dbReference>
<dbReference type="PROSITE" id="PS50102">
    <property type="entry name" value="RRM"/>
    <property type="match status" value="1"/>
</dbReference>
<dbReference type="EMBL" id="HG793126">
    <property type="protein sequence ID" value="CDK25522.1"/>
    <property type="molecule type" value="Genomic_DNA"/>
</dbReference>
<organism evidence="4 5">
    <name type="scientific">Kuraishia capsulata CBS 1993</name>
    <dbReference type="NCBI Taxonomy" id="1382522"/>
    <lineage>
        <taxon>Eukaryota</taxon>
        <taxon>Fungi</taxon>
        <taxon>Dikarya</taxon>
        <taxon>Ascomycota</taxon>
        <taxon>Saccharomycotina</taxon>
        <taxon>Pichiomycetes</taxon>
        <taxon>Pichiales</taxon>
        <taxon>Pichiaceae</taxon>
        <taxon>Kuraishia</taxon>
    </lineage>
</organism>
<keyword evidence="1 2" id="KW-0694">RNA-binding</keyword>
<sequence>MVPEKRKQDVEKVDVALNDSPVAKKPKIEADSVPAQDPNWTLYVKNLNDKLHLKMMKEQLYVMFSTFGDVVAIEYRPKQNMRGQAFVSFGSIEDASLALKGLQGDLFFGKPLSIEFARQTSKAIEVFSTETQNGS</sequence>
<evidence type="ECO:0000256" key="1">
    <source>
        <dbReference type="ARBA" id="ARBA00022884"/>
    </source>
</evidence>
<dbReference type="GO" id="GO:0030626">
    <property type="term" value="F:U12 snRNA binding"/>
    <property type="evidence" value="ECO:0007669"/>
    <property type="project" value="TreeGrafter"/>
</dbReference>
<dbReference type="OrthoDB" id="277802at2759"/>
<dbReference type="STRING" id="1382522.W6ML77"/>
<feature type="domain" description="RRM" evidence="3">
    <location>
        <begin position="40"/>
        <end position="119"/>
    </location>
</feature>
<reference evidence="4" key="2">
    <citation type="submission" date="2014-02" db="EMBL/GenBank/DDBJ databases">
        <title>Complete DNA sequence of /Kuraishia capsulata/ illustrates novel genomic features among budding yeasts (/Saccharomycotina/).</title>
        <authorList>
            <person name="Morales L."/>
            <person name="Noel B."/>
            <person name="Porcel B."/>
            <person name="Marcet-Houben M."/>
            <person name="Hullo M-F."/>
            <person name="Sacerdot C."/>
            <person name="Tekaia F."/>
            <person name="Leh-Louis V."/>
            <person name="Despons L."/>
            <person name="Khanna V."/>
            <person name="Aury J-M."/>
            <person name="Barbe V."/>
            <person name="Couloux A."/>
            <person name="Labadie K."/>
            <person name="Pelletier E."/>
            <person name="Souciet J-L."/>
            <person name="Boekhout T."/>
            <person name="Gabaldon T."/>
            <person name="Wincker P."/>
            <person name="Dujon B."/>
        </authorList>
    </citation>
    <scope>NUCLEOTIDE SEQUENCE</scope>
    <source>
        <strain evidence="4">CBS 1993</strain>
    </source>
</reference>
<evidence type="ECO:0000313" key="4">
    <source>
        <dbReference type="EMBL" id="CDK25522.1"/>
    </source>
</evidence>
<dbReference type="CDD" id="cd12246">
    <property type="entry name" value="RRM1_U1A_like"/>
    <property type="match status" value="1"/>
</dbReference>
<gene>
    <name evidence="4" type="ORF">KUCA_T00001492001</name>
</gene>
<dbReference type="RefSeq" id="XP_022457534.1">
    <property type="nucleotide sequence ID" value="XM_022603676.1"/>
</dbReference>
<dbReference type="GeneID" id="34518922"/>
<dbReference type="Gene3D" id="3.30.70.330">
    <property type="match status" value="1"/>
</dbReference>
<dbReference type="InterPro" id="IPR045164">
    <property type="entry name" value="RBM41/RNPC3"/>
</dbReference>
<name>W6ML77_9ASCO</name>
<dbReference type="InterPro" id="IPR000504">
    <property type="entry name" value="RRM_dom"/>
</dbReference>
<evidence type="ECO:0000256" key="2">
    <source>
        <dbReference type="PROSITE-ProRule" id="PRU00176"/>
    </source>
</evidence>
<reference evidence="4" key="1">
    <citation type="submission" date="2013-12" db="EMBL/GenBank/DDBJ databases">
        <authorList>
            <person name="Genoscope - CEA"/>
        </authorList>
    </citation>
    <scope>NUCLEOTIDE SEQUENCE</scope>
    <source>
        <strain evidence="4">CBS 1993</strain>
    </source>
</reference>
<evidence type="ECO:0000313" key="5">
    <source>
        <dbReference type="Proteomes" id="UP000019384"/>
    </source>
</evidence>
<dbReference type="InterPro" id="IPR035979">
    <property type="entry name" value="RBD_domain_sf"/>
</dbReference>